<name>A0AAD4MDU3_9AGAM</name>
<dbReference type="EC" id="4.6.1.19" evidence="4"/>
<evidence type="ECO:0000256" key="9">
    <source>
        <dbReference type="ARBA" id="ARBA00022801"/>
    </source>
</evidence>
<dbReference type="GO" id="GO:0005576">
    <property type="term" value="C:extracellular region"/>
    <property type="evidence" value="ECO:0007669"/>
    <property type="project" value="TreeGrafter"/>
</dbReference>
<keyword evidence="5" id="KW-0963">Cytoplasm</keyword>
<dbReference type="SUPFAM" id="SSF55895">
    <property type="entry name" value="Ribonuclease Rh-like"/>
    <property type="match status" value="1"/>
</dbReference>
<evidence type="ECO:0000313" key="19">
    <source>
        <dbReference type="EMBL" id="KAI0308255.1"/>
    </source>
</evidence>
<dbReference type="FunFam" id="3.90.730.10:FF:000004">
    <property type="entry name" value="Ribonuclease T2-like"/>
    <property type="match status" value="1"/>
</dbReference>
<feature type="active site" evidence="15">
    <location>
        <position position="147"/>
    </location>
</feature>
<evidence type="ECO:0000256" key="15">
    <source>
        <dbReference type="PIRSR" id="PIRSR633697-1"/>
    </source>
</evidence>
<evidence type="ECO:0000256" key="10">
    <source>
        <dbReference type="ARBA" id="ARBA00023157"/>
    </source>
</evidence>
<evidence type="ECO:0000256" key="14">
    <source>
        <dbReference type="ARBA" id="ARBA00071169"/>
    </source>
</evidence>
<evidence type="ECO:0000256" key="3">
    <source>
        <dbReference type="ARBA" id="ARBA00007469"/>
    </source>
</evidence>
<evidence type="ECO:0000313" key="20">
    <source>
        <dbReference type="Proteomes" id="UP001203297"/>
    </source>
</evidence>
<keyword evidence="20" id="KW-1185">Reference proteome</keyword>
<evidence type="ECO:0000256" key="16">
    <source>
        <dbReference type="RuleBase" id="RU004328"/>
    </source>
</evidence>
<keyword evidence="11" id="KW-0325">Glycoprotein</keyword>
<dbReference type="InterPro" id="IPR001568">
    <property type="entry name" value="RNase_T2-like"/>
</dbReference>
<dbReference type="InterPro" id="IPR033697">
    <property type="entry name" value="Ribonuclease_T2_eukaryotic"/>
</dbReference>
<dbReference type="PROSITE" id="PS00531">
    <property type="entry name" value="RNASE_T2_2"/>
    <property type="match status" value="1"/>
</dbReference>
<accession>A0AAD4MDU3</accession>
<evidence type="ECO:0000256" key="8">
    <source>
        <dbReference type="ARBA" id="ARBA00022729"/>
    </source>
</evidence>
<evidence type="ECO:0000259" key="18">
    <source>
        <dbReference type="Pfam" id="PF25488"/>
    </source>
</evidence>
<dbReference type="Pfam" id="PF25488">
    <property type="entry name" value="RNaseT2L_C"/>
    <property type="match status" value="1"/>
</dbReference>
<dbReference type="EMBL" id="WTXG01000001">
    <property type="protein sequence ID" value="KAI0308255.1"/>
    <property type="molecule type" value="Genomic_DNA"/>
</dbReference>
<proteinExistence type="inferred from homology"/>
<dbReference type="InterPro" id="IPR033130">
    <property type="entry name" value="RNase_T2_His_AS_2"/>
</dbReference>
<evidence type="ECO:0000256" key="5">
    <source>
        <dbReference type="ARBA" id="ARBA00022490"/>
    </source>
</evidence>
<keyword evidence="12" id="KW-0456">Lyase</keyword>
<comment type="subcellular location">
    <subcellularLocation>
        <location evidence="2">Cytoplasm</location>
    </subcellularLocation>
    <subcellularLocation>
        <location evidence="1">Vacuole lumen</location>
    </subcellularLocation>
</comment>
<organism evidence="19 20">
    <name type="scientific">Multifurca ochricompacta</name>
    <dbReference type="NCBI Taxonomy" id="376703"/>
    <lineage>
        <taxon>Eukaryota</taxon>
        <taxon>Fungi</taxon>
        <taxon>Dikarya</taxon>
        <taxon>Basidiomycota</taxon>
        <taxon>Agaricomycotina</taxon>
        <taxon>Agaricomycetes</taxon>
        <taxon>Russulales</taxon>
        <taxon>Russulaceae</taxon>
        <taxon>Multifurca</taxon>
    </lineage>
</organism>
<dbReference type="GO" id="GO:0003723">
    <property type="term" value="F:RNA binding"/>
    <property type="evidence" value="ECO:0007669"/>
    <property type="project" value="InterPro"/>
</dbReference>
<comment type="similarity">
    <text evidence="3 16">Belongs to the RNase T2 family.</text>
</comment>
<keyword evidence="6" id="KW-0926">Vacuole</keyword>
<dbReference type="PANTHER" id="PTHR11240:SF22">
    <property type="entry name" value="RIBONUCLEASE T2"/>
    <property type="match status" value="1"/>
</dbReference>
<feature type="active site" evidence="15">
    <location>
        <position position="85"/>
    </location>
</feature>
<protein>
    <recommendedName>
        <fullName evidence="14">Ribonuclease T2-like</fullName>
        <ecNumber evidence="4">4.6.1.19</ecNumber>
    </recommendedName>
</protein>
<keyword evidence="9" id="KW-0378">Hydrolase</keyword>
<feature type="chain" id="PRO_5042011870" description="Ribonuclease T2-like" evidence="17">
    <location>
        <begin position="19"/>
        <end position="401"/>
    </location>
</feature>
<gene>
    <name evidence="19" type="ORF">B0F90DRAFT_1620904</name>
</gene>
<dbReference type="GO" id="GO:0016787">
    <property type="term" value="F:hydrolase activity"/>
    <property type="evidence" value="ECO:0007669"/>
    <property type="project" value="UniProtKB-KW"/>
</dbReference>
<dbReference type="InterPro" id="IPR018188">
    <property type="entry name" value="RNase_T2_His_AS_1"/>
</dbReference>
<comment type="function">
    <text evidence="13">Rnase which modulates cell survival under stress conditions. Released from the vacuole to the cytoplasm during stress to promote tRNA and rRNA cleavage and to activate separately a downstream pathway that promotes cell death. Involved in cell size, vacuolar morphology and growth at high temperatures and high salt concentration.</text>
</comment>
<dbReference type="GO" id="GO:0006401">
    <property type="term" value="P:RNA catabolic process"/>
    <property type="evidence" value="ECO:0007669"/>
    <property type="project" value="TreeGrafter"/>
</dbReference>
<dbReference type="GO" id="GO:0033897">
    <property type="term" value="F:ribonuclease T2 activity"/>
    <property type="evidence" value="ECO:0007669"/>
    <property type="project" value="UniProtKB-EC"/>
</dbReference>
<dbReference type="PROSITE" id="PS00530">
    <property type="entry name" value="RNASE_T2_1"/>
    <property type="match status" value="1"/>
</dbReference>
<dbReference type="InterPro" id="IPR036430">
    <property type="entry name" value="RNase_T2-like_sf"/>
</dbReference>
<evidence type="ECO:0000256" key="12">
    <source>
        <dbReference type="ARBA" id="ARBA00023239"/>
    </source>
</evidence>
<dbReference type="PANTHER" id="PTHR11240">
    <property type="entry name" value="RIBONUCLEASE T2"/>
    <property type="match status" value="1"/>
</dbReference>
<dbReference type="Gene3D" id="3.90.730.10">
    <property type="entry name" value="Ribonuclease T2-like"/>
    <property type="match status" value="1"/>
</dbReference>
<dbReference type="GO" id="GO:0005775">
    <property type="term" value="C:vacuolar lumen"/>
    <property type="evidence" value="ECO:0007669"/>
    <property type="project" value="UniProtKB-SubCell"/>
</dbReference>
<dbReference type="AlphaFoldDB" id="A0AAD4MDU3"/>
<dbReference type="CDD" id="cd01061">
    <property type="entry name" value="RNase_T2_euk"/>
    <property type="match status" value="1"/>
</dbReference>
<comment type="caution">
    <text evidence="19">The sequence shown here is derived from an EMBL/GenBank/DDBJ whole genome shotgun (WGS) entry which is preliminary data.</text>
</comment>
<dbReference type="Pfam" id="PF00445">
    <property type="entry name" value="Ribonuclease_T2"/>
    <property type="match status" value="1"/>
</dbReference>
<feature type="signal peptide" evidence="17">
    <location>
        <begin position="1"/>
        <end position="18"/>
    </location>
</feature>
<dbReference type="InterPro" id="IPR057328">
    <property type="entry name" value="RNaseT2L_C"/>
</dbReference>
<evidence type="ECO:0000256" key="11">
    <source>
        <dbReference type="ARBA" id="ARBA00023180"/>
    </source>
</evidence>
<reference evidence="19" key="1">
    <citation type="journal article" date="2022" name="New Phytol.">
        <title>Evolutionary transition to the ectomycorrhizal habit in the genomes of a hyperdiverse lineage of mushroom-forming fungi.</title>
        <authorList>
            <person name="Looney B."/>
            <person name="Miyauchi S."/>
            <person name="Morin E."/>
            <person name="Drula E."/>
            <person name="Courty P.E."/>
            <person name="Kohler A."/>
            <person name="Kuo A."/>
            <person name="LaButti K."/>
            <person name="Pangilinan J."/>
            <person name="Lipzen A."/>
            <person name="Riley R."/>
            <person name="Andreopoulos W."/>
            <person name="He G."/>
            <person name="Johnson J."/>
            <person name="Nolan M."/>
            <person name="Tritt A."/>
            <person name="Barry K.W."/>
            <person name="Grigoriev I.V."/>
            <person name="Nagy L.G."/>
            <person name="Hibbett D."/>
            <person name="Henrissat B."/>
            <person name="Matheny P.B."/>
            <person name="Labbe J."/>
            <person name="Martin F.M."/>
        </authorList>
    </citation>
    <scope>NUCLEOTIDE SEQUENCE</scope>
    <source>
        <strain evidence="19">BPL690</strain>
    </source>
</reference>
<keyword evidence="10" id="KW-1015">Disulfide bond</keyword>
<evidence type="ECO:0000256" key="1">
    <source>
        <dbReference type="ARBA" id="ARBA00004410"/>
    </source>
</evidence>
<evidence type="ECO:0000256" key="13">
    <source>
        <dbReference type="ARBA" id="ARBA00025494"/>
    </source>
</evidence>
<evidence type="ECO:0000256" key="7">
    <source>
        <dbReference type="ARBA" id="ARBA00022722"/>
    </source>
</evidence>
<dbReference type="Proteomes" id="UP001203297">
    <property type="component" value="Unassembled WGS sequence"/>
</dbReference>
<keyword evidence="7" id="KW-0540">Nuclease</keyword>
<evidence type="ECO:0000256" key="6">
    <source>
        <dbReference type="ARBA" id="ARBA00022554"/>
    </source>
</evidence>
<sequence length="401" mass="41716">MFKLFAALVNVAVTLVSAQGLVSADMGHLFDKRLSSGCSPSGLASCSTPIPSDLCCFESPGGLILQTQFWDTNPSTGPSNSWTIHGLWPDNCDGTFSSNCDPSRDYTNIAGLLTSQGASDTLSFMQQFWVDINGQNEQFWEHEWSTHGTCYSTLQTSCLPSGSPQGAEAVAYFQRVVALFQTLPTYNWLASQGITPSTTQTYTLAQLTSALKTASGFTPALGCSGSAINQISWYFHLSGSLFDGQFIPIDSPKQSTCASSGLTYPPKSGSPVSNLTSAHAPATSLPTRATISVITSSGPIGGILTAGTWSVQTPATFTISGTTSSFTLQTSKGSCGVSSGTFTCGSGVSPSTFSAVSSGSKTIVVFQGSTDFSSNATPSGILQETVFTGSGGSQHFTLAFA</sequence>
<evidence type="ECO:0000256" key="4">
    <source>
        <dbReference type="ARBA" id="ARBA00012571"/>
    </source>
</evidence>
<keyword evidence="8 17" id="KW-0732">Signal</keyword>
<feature type="domain" description="RNase T2-like C-terminal" evidence="18">
    <location>
        <begin position="284"/>
        <end position="396"/>
    </location>
</feature>
<evidence type="ECO:0000256" key="2">
    <source>
        <dbReference type="ARBA" id="ARBA00004496"/>
    </source>
</evidence>
<evidence type="ECO:0000256" key="17">
    <source>
        <dbReference type="SAM" id="SignalP"/>
    </source>
</evidence>
<feature type="active site" evidence="15">
    <location>
        <position position="143"/>
    </location>
</feature>